<dbReference type="EMBL" id="JANFXK010000006">
    <property type="protein sequence ID" value="MCQ4636444.1"/>
    <property type="molecule type" value="Genomic_DNA"/>
</dbReference>
<sequence>MKIIKYDSKYKDKFIEYNKDWIIDNFGTLEKEDEETFENIEKELENGAMVYFSIENDEVLATCMSKPMQYDTWEICKLASNKHRDHKGSGSAVFEASMNWAIEHGAKKLLLFSNRRLKPAIHIYEKFGFKELNIDDYGYTRGDIAFEKILE</sequence>
<dbReference type="Pfam" id="PF00583">
    <property type="entry name" value="Acetyltransf_1"/>
    <property type="match status" value="1"/>
</dbReference>
<protein>
    <submittedName>
        <fullName evidence="2">GNAT family N-acetyltransferase</fullName>
    </submittedName>
</protein>
<evidence type="ECO:0000313" key="3">
    <source>
        <dbReference type="Proteomes" id="UP001524502"/>
    </source>
</evidence>
<name>A0ABT1RMM5_9FIRM</name>
<dbReference type="SUPFAM" id="SSF55729">
    <property type="entry name" value="Acyl-CoA N-acyltransferases (Nat)"/>
    <property type="match status" value="1"/>
</dbReference>
<reference evidence="2 3" key="1">
    <citation type="submission" date="2022-06" db="EMBL/GenBank/DDBJ databases">
        <title>Isolation of gut microbiota from human fecal samples.</title>
        <authorList>
            <person name="Pamer E.G."/>
            <person name="Barat B."/>
            <person name="Waligurski E."/>
            <person name="Medina S."/>
            <person name="Paddock L."/>
            <person name="Mostad J."/>
        </authorList>
    </citation>
    <scope>NUCLEOTIDE SEQUENCE [LARGE SCALE GENOMIC DNA]</scope>
    <source>
        <strain evidence="2 3">SL.3.17</strain>
    </source>
</reference>
<dbReference type="InterPro" id="IPR016181">
    <property type="entry name" value="Acyl_CoA_acyltransferase"/>
</dbReference>
<accession>A0ABT1RMM5</accession>
<gene>
    <name evidence="2" type="ORF">NE619_06865</name>
</gene>
<dbReference type="CDD" id="cd04301">
    <property type="entry name" value="NAT_SF"/>
    <property type="match status" value="1"/>
</dbReference>
<evidence type="ECO:0000259" key="1">
    <source>
        <dbReference type="PROSITE" id="PS51186"/>
    </source>
</evidence>
<organism evidence="2 3">
    <name type="scientific">Anaerovorax odorimutans</name>
    <dbReference type="NCBI Taxonomy" id="109327"/>
    <lineage>
        <taxon>Bacteria</taxon>
        <taxon>Bacillati</taxon>
        <taxon>Bacillota</taxon>
        <taxon>Clostridia</taxon>
        <taxon>Peptostreptococcales</taxon>
        <taxon>Anaerovoracaceae</taxon>
        <taxon>Anaerovorax</taxon>
    </lineage>
</organism>
<evidence type="ECO:0000313" key="2">
    <source>
        <dbReference type="EMBL" id="MCQ4636444.1"/>
    </source>
</evidence>
<dbReference type="Gene3D" id="3.40.630.30">
    <property type="match status" value="1"/>
</dbReference>
<dbReference type="Proteomes" id="UP001524502">
    <property type="component" value="Unassembled WGS sequence"/>
</dbReference>
<feature type="domain" description="N-acetyltransferase" evidence="1">
    <location>
        <begin position="1"/>
        <end position="151"/>
    </location>
</feature>
<dbReference type="RefSeq" id="WP_256131634.1">
    <property type="nucleotide sequence ID" value="NZ_JANFXK010000006.1"/>
</dbReference>
<proteinExistence type="predicted"/>
<keyword evidence="3" id="KW-1185">Reference proteome</keyword>
<dbReference type="PROSITE" id="PS51186">
    <property type="entry name" value="GNAT"/>
    <property type="match status" value="1"/>
</dbReference>
<comment type="caution">
    <text evidence="2">The sequence shown here is derived from an EMBL/GenBank/DDBJ whole genome shotgun (WGS) entry which is preliminary data.</text>
</comment>
<dbReference type="InterPro" id="IPR000182">
    <property type="entry name" value="GNAT_dom"/>
</dbReference>